<organism evidence="2 3">
    <name type="scientific">Reticulomyxa filosa</name>
    <dbReference type="NCBI Taxonomy" id="46433"/>
    <lineage>
        <taxon>Eukaryota</taxon>
        <taxon>Sar</taxon>
        <taxon>Rhizaria</taxon>
        <taxon>Retaria</taxon>
        <taxon>Foraminifera</taxon>
        <taxon>Monothalamids</taxon>
        <taxon>Reticulomyxidae</taxon>
        <taxon>Reticulomyxa</taxon>
    </lineage>
</organism>
<evidence type="ECO:0000313" key="3">
    <source>
        <dbReference type="Proteomes" id="UP000023152"/>
    </source>
</evidence>
<protein>
    <submittedName>
        <fullName evidence="2">Uncharacterized protein</fullName>
    </submittedName>
</protein>
<dbReference type="Proteomes" id="UP000023152">
    <property type="component" value="Unassembled WGS sequence"/>
</dbReference>
<reference evidence="2 3" key="1">
    <citation type="journal article" date="2013" name="Curr. Biol.">
        <title>The Genome of the Foraminiferan Reticulomyxa filosa.</title>
        <authorList>
            <person name="Glockner G."/>
            <person name="Hulsmann N."/>
            <person name="Schleicher M."/>
            <person name="Noegel A.A."/>
            <person name="Eichinger L."/>
            <person name="Gallinger C."/>
            <person name="Pawlowski J."/>
            <person name="Sierra R."/>
            <person name="Euteneuer U."/>
            <person name="Pillet L."/>
            <person name="Moustafa A."/>
            <person name="Platzer M."/>
            <person name="Groth M."/>
            <person name="Szafranski K."/>
            <person name="Schliwa M."/>
        </authorList>
    </citation>
    <scope>NUCLEOTIDE SEQUENCE [LARGE SCALE GENOMIC DNA]</scope>
</reference>
<keyword evidence="3" id="KW-1185">Reference proteome</keyword>
<feature type="region of interest" description="Disordered" evidence="1">
    <location>
        <begin position="140"/>
        <end position="215"/>
    </location>
</feature>
<feature type="compositionally biased region" description="Basic and acidic residues" evidence="1">
    <location>
        <begin position="28"/>
        <end position="51"/>
    </location>
</feature>
<comment type="caution">
    <text evidence="2">The sequence shown here is derived from an EMBL/GenBank/DDBJ whole genome shotgun (WGS) entry which is preliminary data.</text>
</comment>
<accession>X6LAC9</accession>
<feature type="compositionally biased region" description="Low complexity" evidence="1">
    <location>
        <begin position="275"/>
        <end position="286"/>
    </location>
</feature>
<feature type="compositionally biased region" description="Polar residues" evidence="1">
    <location>
        <begin position="239"/>
        <end position="259"/>
    </location>
</feature>
<sequence length="303" mass="33693">MASGDNTLVLTQLYDDPEDGVDEDQGGQEEHEEGHDDERRMATLNKEDTKRMSVKGKTKTKSKKMSEKDKDEFVADVIKEYLHLSASSVKIKFPLKSNAWTTRKKKMGDLQRPKTTIDVTITKSASSRSLLGNFFGLFGAKDEDKDKEDDSDNDDGKDDNDKMRVTVTETESRQSKKSDNGVNIGLSATSSNSNTQHEGLQLQNTNSNISNSPDNIEQILHDMDLDGILNDEEHKENVNAGTVSSASTVHVRNNSTTALPSKKNESNDRSPQYMSSNDNSPISDNSQLRKTARNAFSRALSRR</sequence>
<evidence type="ECO:0000256" key="1">
    <source>
        <dbReference type="SAM" id="MobiDB-lite"/>
    </source>
</evidence>
<evidence type="ECO:0000313" key="2">
    <source>
        <dbReference type="EMBL" id="ETN98483.1"/>
    </source>
</evidence>
<dbReference type="AlphaFoldDB" id="X6LAC9"/>
<proteinExistence type="predicted"/>
<dbReference type="EMBL" id="ASPP01046553">
    <property type="protein sequence ID" value="ETN98483.1"/>
    <property type="molecule type" value="Genomic_DNA"/>
</dbReference>
<feature type="compositionally biased region" description="Acidic residues" evidence="1">
    <location>
        <begin position="15"/>
        <end position="27"/>
    </location>
</feature>
<feature type="compositionally biased region" description="Polar residues" evidence="1">
    <location>
        <begin position="1"/>
        <end position="10"/>
    </location>
</feature>
<name>X6LAC9_RETFI</name>
<feature type="compositionally biased region" description="Polar residues" evidence="1">
    <location>
        <begin position="186"/>
        <end position="215"/>
    </location>
</feature>
<feature type="region of interest" description="Disordered" evidence="1">
    <location>
        <begin position="228"/>
        <end position="303"/>
    </location>
</feature>
<feature type="compositionally biased region" description="Acidic residues" evidence="1">
    <location>
        <begin position="145"/>
        <end position="158"/>
    </location>
</feature>
<feature type="compositionally biased region" description="Basic residues" evidence="1">
    <location>
        <begin position="52"/>
        <end position="63"/>
    </location>
</feature>
<feature type="compositionally biased region" description="Basic and acidic residues" evidence="1">
    <location>
        <begin position="159"/>
        <end position="179"/>
    </location>
</feature>
<gene>
    <name evidence="2" type="ORF">RFI_39011</name>
</gene>
<feature type="region of interest" description="Disordered" evidence="1">
    <location>
        <begin position="1"/>
        <end position="69"/>
    </location>
</feature>